<dbReference type="InterPro" id="IPR013784">
    <property type="entry name" value="Carb-bd-like_fold"/>
</dbReference>
<dbReference type="Gene3D" id="2.60.40.1120">
    <property type="entry name" value="Carboxypeptidase-like, regulatory domain"/>
    <property type="match status" value="3"/>
</dbReference>
<dbReference type="Proteomes" id="UP001604282">
    <property type="component" value="Unassembled WGS sequence"/>
</dbReference>
<feature type="chain" id="PRO_5047306568" evidence="6">
    <location>
        <begin position="33"/>
        <end position="1191"/>
    </location>
</feature>
<evidence type="ECO:0000256" key="1">
    <source>
        <dbReference type="ARBA" id="ARBA00011073"/>
    </source>
</evidence>
<dbReference type="PROSITE" id="PS00138">
    <property type="entry name" value="SUBTILASE_SER"/>
    <property type="match status" value="1"/>
</dbReference>
<dbReference type="InterPro" id="IPR008969">
    <property type="entry name" value="CarboxyPept-like_regulatory"/>
</dbReference>
<dbReference type="Gene3D" id="2.60.120.430">
    <property type="entry name" value="Galactose-binding lectin"/>
    <property type="match status" value="1"/>
</dbReference>
<dbReference type="SUPFAM" id="SSF49464">
    <property type="entry name" value="Carboxypeptidase regulatory domain-like"/>
    <property type="match status" value="1"/>
</dbReference>
<feature type="signal peptide" evidence="6">
    <location>
        <begin position="1"/>
        <end position="32"/>
    </location>
</feature>
<dbReference type="SUPFAM" id="SSF49785">
    <property type="entry name" value="Galactose-binding domain-like"/>
    <property type="match status" value="1"/>
</dbReference>
<keyword evidence="10" id="KW-1185">Reference proteome</keyword>
<dbReference type="PRINTS" id="PR00723">
    <property type="entry name" value="SUBTILISIN"/>
</dbReference>
<dbReference type="InterPro" id="IPR021720">
    <property type="entry name" value="Malectin_dom"/>
</dbReference>
<comment type="caution">
    <text evidence="9">The sequence shown here is derived from an EMBL/GenBank/DDBJ whole genome shotgun (WGS) entry which is preliminary data.</text>
</comment>
<evidence type="ECO:0000256" key="6">
    <source>
        <dbReference type="SAM" id="SignalP"/>
    </source>
</evidence>
<dbReference type="PANTHER" id="PTHR43806">
    <property type="entry name" value="PEPTIDASE S8"/>
    <property type="match status" value="1"/>
</dbReference>
<reference evidence="9 10" key="1">
    <citation type="submission" date="2024-10" db="EMBL/GenBank/DDBJ databases">
        <title>The Natural Products Discovery Center: Release of the First 8490 Sequenced Strains for Exploring Actinobacteria Biosynthetic Diversity.</title>
        <authorList>
            <person name="Kalkreuter E."/>
            <person name="Kautsar S.A."/>
            <person name="Yang D."/>
            <person name="Bader C.D."/>
            <person name="Teijaro C.N."/>
            <person name="Fluegel L."/>
            <person name="Davis C.M."/>
            <person name="Simpson J.R."/>
            <person name="Lauterbach L."/>
            <person name="Steele A.D."/>
            <person name="Gui C."/>
            <person name="Meng S."/>
            <person name="Li G."/>
            <person name="Viehrig K."/>
            <person name="Ye F."/>
            <person name="Su P."/>
            <person name="Kiefer A.F."/>
            <person name="Nichols A."/>
            <person name="Cepeda A.J."/>
            <person name="Yan W."/>
            <person name="Fan B."/>
            <person name="Jiang Y."/>
            <person name="Adhikari A."/>
            <person name="Zheng C.-J."/>
            <person name="Schuster L."/>
            <person name="Cowan T.M."/>
            <person name="Smanski M.J."/>
            <person name="Chevrette M.G."/>
            <person name="De Carvalho L.P.S."/>
            <person name="Shen B."/>
        </authorList>
    </citation>
    <scope>NUCLEOTIDE SEQUENCE [LARGE SCALE GENOMIC DNA]</scope>
    <source>
        <strain evidence="9 10">NPDC048229</strain>
    </source>
</reference>
<dbReference type="Pfam" id="PF13620">
    <property type="entry name" value="CarboxypepD_reg"/>
    <property type="match status" value="2"/>
</dbReference>
<evidence type="ECO:0000259" key="8">
    <source>
        <dbReference type="Pfam" id="PF11721"/>
    </source>
</evidence>
<dbReference type="InterPro" id="IPR015500">
    <property type="entry name" value="Peptidase_S8_subtilisin-rel"/>
</dbReference>
<feature type="active site" description="Charge relay system" evidence="5">
    <location>
        <position position="198"/>
    </location>
</feature>
<comment type="similarity">
    <text evidence="1 5">Belongs to the peptidase S8 family.</text>
</comment>
<protein>
    <submittedName>
        <fullName evidence="9">S8 family serine peptidase</fullName>
    </submittedName>
</protein>
<organism evidence="9 10">
    <name type="scientific">Streptomyces omiyaensis</name>
    <dbReference type="NCBI Taxonomy" id="68247"/>
    <lineage>
        <taxon>Bacteria</taxon>
        <taxon>Bacillati</taxon>
        <taxon>Actinomycetota</taxon>
        <taxon>Actinomycetes</taxon>
        <taxon>Kitasatosporales</taxon>
        <taxon>Streptomycetaceae</taxon>
        <taxon>Streptomyces</taxon>
    </lineage>
</organism>
<evidence type="ECO:0000256" key="4">
    <source>
        <dbReference type="ARBA" id="ARBA00022825"/>
    </source>
</evidence>
<keyword evidence="4 5" id="KW-0720">Serine protease</keyword>
<evidence type="ECO:0000313" key="10">
    <source>
        <dbReference type="Proteomes" id="UP001604282"/>
    </source>
</evidence>
<dbReference type="InterPro" id="IPR023828">
    <property type="entry name" value="Peptidase_S8_Ser-AS"/>
</dbReference>
<name>A0ABW7BRA6_9ACTN</name>
<feature type="domain" description="Malectin" evidence="8">
    <location>
        <begin position="1076"/>
        <end position="1188"/>
    </location>
</feature>
<feature type="active site" description="Charge relay system" evidence="5">
    <location>
        <position position="417"/>
    </location>
</feature>
<sequence length="1191" mass="122004">MSRRTPRWRGLLAASLVIATGAPLLGAGPVLAAPPPAPRQANTLAAKADGAVLDGLARQDRVSFWVRLDSEAEASAAGGRRAKADKGRAVIEAKTRHAERTQAGLKALLRKEGARFTPYWISNTVKVTGDRALAELIAARDEVAAIEADVPVDLPDPLPGTGQAAVNGVEWGVDAIGAPRVWDELGVRGEGVVVGNIDTGVEYQHPALLRAYRGSAPDGTVSHSYNWTDPTASCQGDAPCDDHGHGTHTMGTMVGDDGAGNRIGVAPGARWIAAKACTTLGCPQDALLAAGQWMLAPTDSRGQNPRPELAPDVINNSWGNGIIDTWYKSMVQAWRDAGIFPAFSGGNDGPDCATAGSPGAYTNAYASGAFDSEGRIAVFSSRGAGEGGAVKPDIAAPGVDVRSSVPGGGYALNSGTSMASPHTAATVALLWSASPALRGDVAATELLLDRTAADTDDTSCGGTAADNNVWGQGRLDAYGAVDGAPRGPLGALRGTVTTGGAPLAGATVELTGPMYATATTQADGAYALPKVMVGDYTVTVSRFGYVTERTTATVTEGGAAVRDVALTLAPLGTLTGTVRTAGGPEPGAKIAVAGSPIVTTSGADGSYSLELPAGEHQLTITPTSRCTTVGALTVEVAEGTHSRDLALPGRSDKFGTTCRVVRGAAFPTGETRLNLTSPYSGSATIKLPFPVALYGRTYREVRPNIEGFLAFGPTTNLAANRSLPHTGVPNGSLYPFWDDLQLATTTGGIHWSTRGTAPHREVVVEWRDLVPSAARTQKLDFAVVIGEDGTYSYHYKELTGGAHALGLGATIAAENGDGTDALQFSYNEASLSEGMSIAFRPERSASVSGTVTDANDGKPVGGAAVTVTRAGEPVATGTTASDGAYLVQVPVTAGAEPYEVTVSASHYTTGVRTVALASGTVSRGATSLETGLVTVTPAAVPVLTVLPGGTGERSIAVRNSGSGTGYSVTAEAGVSWVRATPASGHLDKGGEAAVTLVFDTAGVTPGTVLDGAVLVASDSGRAPVIRVPVRVLVPAYHLALDTGADAEAADGWSPDRAWESGAYGHVGRTGTVSTGKAVYGTEDQEALRTARQGAVEYRFDGLPDGVYQIDLGFAELANRAAGERVFDVMAEGVERVAALDIVAETGSVRTALSKTFTVEVADGQLNLRFVAHAGKTLVNAVRVTERPDLGA</sequence>
<dbReference type="InterPro" id="IPR050131">
    <property type="entry name" value="Peptidase_S8_subtilisin-like"/>
</dbReference>
<evidence type="ECO:0000259" key="7">
    <source>
        <dbReference type="Pfam" id="PF00082"/>
    </source>
</evidence>
<dbReference type="Pfam" id="PF11721">
    <property type="entry name" value="Malectin"/>
    <property type="match status" value="1"/>
</dbReference>
<dbReference type="SUPFAM" id="SSF52743">
    <property type="entry name" value="Subtilisin-like"/>
    <property type="match status" value="1"/>
</dbReference>
<dbReference type="PROSITE" id="PS51892">
    <property type="entry name" value="SUBTILASE"/>
    <property type="match status" value="1"/>
</dbReference>
<gene>
    <name evidence="9" type="ORF">ACGFYS_12655</name>
</gene>
<feature type="active site" description="Charge relay system" evidence="5">
    <location>
        <position position="245"/>
    </location>
</feature>
<evidence type="ECO:0000256" key="3">
    <source>
        <dbReference type="ARBA" id="ARBA00022801"/>
    </source>
</evidence>
<evidence type="ECO:0000256" key="5">
    <source>
        <dbReference type="PROSITE-ProRule" id="PRU01240"/>
    </source>
</evidence>
<proteinExistence type="inferred from homology"/>
<dbReference type="EMBL" id="JBICZW010000006">
    <property type="protein sequence ID" value="MFG3189787.1"/>
    <property type="molecule type" value="Genomic_DNA"/>
</dbReference>
<keyword evidence="6" id="KW-0732">Signal</keyword>
<dbReference type="Gene3D" id="3.40.50.200">
    <property type="entry name" value="Peptidase S8/S53 domain"/>
    <property type="match status" value="1"/>
</dbReference>
<dbReference type="PANTHER" id="PTHR43806:SF67">
    <property type="entry name" value="EGF-LIKE DOMAIN-CONTAINING PROTEIN"/>
    <property type="match status" value="1"/>
</dbReference>
<accession>A0ABW7BRA6</accession>
<feature type="domain" description="Peptidase S8/S53" evidence="7">
    <location>
        <begin position="189"/>
        <end position="454"/>
    </location>
</feature>
<dbReference type="SUPFAM" id="SSF49452">
    <property type="entry name" value="Starch-binding domain-like"/>
    <property type="match status" value="2"/>
</dbReference>
<keyword evidence="2 5" id="KW-0645">Protease</keyword>
<dbReference type="InterPro" id="IPR000209">
    <property type="entry name" value="Peptidase_S8/S53_dom"/>
</dbReference>
<evidence type="ECO:0000256" key="2">
    <source>
        <dbReference type="ARBA" id="ARBA00022670"/>
    </source>
</evidence>
<dbReference type="RefSeq" id="WP_392881535.1">
    <property type="nucleotide sequence ID" value="NZ_JBICZW010000006.1"/>
</dbReference>
<dbReference type="InterPro" id="IPR008979">
    <property type="entry name" value="Galactose-bd-like_sf"/>
</dbReference>
<keyword evidence="3 5" id="KW-0378">Hydrolase</keyword>
<dbReference type="InterPro" id="IPR036852">
    <property type="entry name" value="Peptidase_S8/S53_dom_sf"/>
</dbReference>
<evidence type="ECO:0000313" key="9">
    <source>
        <dbReference type="EMBL" id="MFG3189787.1"/>
    </source>
</evidence>
<dbReference type="Pfam" id="PF00082">
    <property type="entry name" value="Peptidase_S8"/>
    <property type="match status" value="1"/>
</dbReference>